<feature type="transmembrane region" description="Helical" evidence="5">
    <location>
        <begin position="12"/>
        <end position="40"/>
    </location>
</feature>
<gene>
    <name evidence="6" type="ORF">ACFQDL_09250</name>
</gene>
<dbReference type="Pfam" id="PF09685">
    <property type="entry name" value="MamF_MmsF"/>
    <property type="match status" value="1"/>
</dbReference>
<comment type="caution">
    <text evidence="6">The sequence shown here is derived from an EMBL/GenBank/DDBJ whole genome shotgun (WGS) entry which is preliminary data.</text>
</comment>
<keyword evidence="4 5" id="KW-0472">Membrane</keyword>
<sequence>MPKTIPMEQDGGYARIIYILYLVSLVVGVTALIGVVMAYVYRGEASPWLQDHYRWQIRTFWIGLMYTVLGAILSGIGIGFLVLLFALVWFIVRCVKGLQRLERRQPPQTPPAGGSEARRKAHFELNI</sequence>
<proteinExistence type="predicted"/>
<dbReference type="EMBL" id="JBHSWE010000001">
    <property type="protein sequence ID" value="MFC6670248.1"/>
    <property type="molecule type" value="Genomic_DNA"/>
</dbReference>
<keyword evidence="2 5" id="KW-0812">Transmembrane</keyword>
<evidence type="ECO:0000256" key="4">
    <source>
        <dbReference type="ARBA" id="ARBA00023136"/>
    </source>
</evidence>
<protein>
    <submittedName>
        <fullName evidence="6">DUF4870 family protein</fullName>
    </submittedName>
</protein>
<organism evidence="6 7">
    <name type="scientific">Marinobacterium aestuariivivens</name>
    <dbReference type="NCBI Taxonomy" id="1698799"/>
    <lineage>
        <taxon>Bacteria</taxon>
        <taxon>Pseudomonadati</taxon>
        <taxon>Pseudomonadota</taxon>
        <taxon>Gammaproteobacteria</taxon>
        <taxon>Oceanospirillales</taxon>
        <taxon>Oceanospirillaceae</taxon>
        <taxon>Marinobacterium</taxon>
    </lineage>
</organism>
<evidence type="ECO:0000256" key="2">
    <source>
        <dbReference type="ARBA" id="ARBA00022692"/>
    </source>
</evidence>
<evidence type="ECO:0000313" key="6">
    <source>
        <dbReference type="EMBL" id="MFC6670248.1"/>
    </source>
</evidence>
<comment type="subcellular location">
    <subcellularLocation>
        <location evidence="1">Membrane</location>
        <topology evidence="1">Multi-pass membrane protein</topology>
    </subcellularLocation>
</comment>
<evidence type="ECO:0000256" key="1">
    <source>
        <dbReference type="ARBA" id="ARBA00004141"/>
    </source>
</evidence>
<evidence type="ECO:0000313" key="7">
    <source>
        <dbReference type="Proteomes" id="UP001596422"/>
    </source>
</evidence>
<dbReference type="InterPro" id="IPR019109">
    <property type="entry name" value="MamF_MmsF"/>
</dbReference>
<feature type="transmembrane region" description="Helical" evidence="5">
    <location>
        <begin position="60"/>
        <end position="92"/>
    </location>
</feature>
<keyword evidence="7" id="KW-1185">Reference proteome</keyword>
<evidence type="ECO:0000256" key="3">
    <source>
        <dbReference type="ARBA" id="ARBA00022989"/>
    </source>
</evidence>
<dbReference type="RefSeq" id="WP_379908749.1">
    <property type="nucleotide sequence ID" value="NZ_JBHSWE010000001.1"/>
</dbReference>
<name>A0ABW1ZYI7_9GAMM</name>
<keyword evidence="3 5" id="KW-1133">Transmembrane helix</keyword>
<evidence type="ECO:0000256" key="5">
    <source>
        <dbReference type="SAM" id="Phobius"/>
    </source>
</evidence>
<dbReference type="Proteomes" id="UP001596422">
    <property type="component" value="Unassembled WGS sequence"/>
</dbReference>
<reference evidence="7" key="1">
    <citation type="journal article" date="2019" name="Int. J. Syst. Evol. Microbiol.">
        <title>The Global Catalogue of Microorganisms (GCM) 10K type strain sequencing project: providing services to taxonomists for standard genome sequencing and annotation.</title>
        <authorList>
            <consortium name="The Broad Institute Genomics Platform"/>
            <consortium name="The Broad Institute Genome Sequencing Center for Infectious Disease"/>
            <person name="Wu L."/>
            <person name="Ma J."/>
        </authorList>
    </citation>
    <scope>NUCLEOTIDE SEQUENCE [LARGE SCALE GENOMIC DNA]</scope>
    <source>
        <strain evidence="7">NBRC 111756</strain>
    </source>
</reference>
<accession>A0ABW1ZYI7</accession>